<protein>
    <submittedName>
        <fullName evidence="1">Uncharacterized protein</fullName>
    </submittedName>
</protein>
<comment type="caution">
    <text evidence="1">The sequence shown here is derived from an EMBL/GenBank/DDBJ whole genome shotgun (WGS) entry which is preliminary data.</text>
</comment>
<dbReference type="Proteomes" id="UP000682733">
    <property type="component" value="Unassembled WGS sequence"/>
</dbReference>
<dbReference type="EMBL" id="CAJNOK010023828">
    <property type="protein sequence ID" value="CAF1368287.1"/>
    <property type="molecule type" value="Genomic_DNA"/>
</dbReference>
<dbReference type="AlphaFoldDB" id="A0A8S2F1E9"/>
<dbReference type="Proteomes" id="UP000677228">
    <property type="component" value="Unassembled WGS sequence"/>
</dbReference>
<name>A0A8S2F1E9_9BILA</name>
<dbReference type="EMBL" id="CAJOBA010045492">
    <property type="protein sequence ID" value="CAF4177593.1"/>
    <property type="molecule type" value="Genomic_DNA"/>
</dbReference>
<proteinExistence type="predicted"/>
<reference evidence="1" key="1">
    <citation type="submission" date="2021-02" db="EMBL/GenBank/DDBJ databases">
        <authorList>
            <person name="Nowell W R."/>
        </authorList>
    </citation>
    <scope>NUCLEOTIDE SEQUENCE</scope>
</reference>
<organism evidence="1 3">
    <name type="scientific">Didymodactylos carnosus</name>
    <dbReference type="NCBI Taxonomy" id="1234261"/>
    <lineage>
        <taxon>Eukaryota</taxon>
        <taxon>Metazoa</taxon>
        <taxon>Spiralia</taxon>
        <taxon>Gnathifera</taxon>
        <taxon>Rotifera</taxon>
        <taxon>Eurotatoria</taxon>
        <taxon>Bdelloidea</taxon>
        <taxon>Philodinida</taxon>
        <taxon>Philodinidae</taxon>
        <taxon>Didymodactylos</taxon>
    </lineage>
</organism>
<gene>
    <name evidence="1" type="ORF">OVA965_LOCUS31551</name>
    <name evidence="2" type="ORF">TMI583_LOCUS32385</name>
</gene>
<evidence type="ECO:0000313" key="2">
    <source>
        <dbReference type="EMBL" id="CAF4177593.1"/>
    </source>
</evidence>
<evidence type="ECO:0000313" key="1">
    <source>
        <dbReference type="EMBL" id="CAF1368287.1"/>
    </source>
</evidence>
<evidence type="ECO:0000313" key="3">
    <source>
        <dbReference type="Proteomes" id="UP000677228"/>
    </source>
</evidence>
<sequence>MFRPAGLNFYTSTGPGRPVSYKTDDTAIELRKFDEQIVYRALNTQETPNPIVTHCCKGRLRPNQTRRQRRFSIDLWNMYHRTTKAVMRTNNAAEAYHRRIGSGFQCSHPTL</sequence>
<accession>A0A8S2F1E9</accession>